<dbReference type="InterPro" id="IPR000835">
    <property type="entry name" value="HTH_MarR-typ"/>
</dbReference>
<dbReference type="InterPro" id="IPR036388">
    <property type="entry name" value="WH-like_DNA-bd_sf"/>
</dbReference>
<dbReference type="PROSITE" id="PS50995">
    <property type="entry name" value="HTH_MARR_2"/>
    <property type="match status" value="1"/>
</dbReference>
<evidence type="ECO:0000313" key="2">
    <source>
        <dbReference type="Proteomes" id="UP000516320"/>
    </source>
</evidence>
<organism evidence="1 2">
    <name type="scientific">Corynebacterium poyangense</name>
    <dbReference type="NCBI Taxonomy" id="2684405"/>
    <lineage>
        <taxon>Bacteria</taxon>
        <taxon>Bacillati</taxon>
        <taxon>Actinomycetota</taxon>
        <taxon>Actinomycetes</taxon>
        <taxon>Mycobacteriales</taxon>
        <taxon>Corynebacteriaceae</taxon>
        <taxon>Corynebacterium</taxon>
    </lineage>
</organism>
<reference evidence="1 2" key="1">
    <citation type="submission" date="2019-12" db="EMBL/GenBank/DDBJ databases">
        <title>Corynebacterium sp. nov., isolated from feces of the Anser Albifrons in China.</title>
        <authorList>
            <person name="Liu Q."/>
        </authorList>
    </citation>
    <scope>NUCLEOTIDE SEQUENCE [LARGE SCALE GENOMIC DNA]</scope>
    <source>
        <strain evidence="1 2">4H37-19</strain>
    </source>
</reference>
<dbReference type="EMBL" id="CP046884">
    <property type="protein sequence ID" value="QNQ90029.1"/>
    <property type="molecule type" value="Genomic_DNA"/>
</dbReference>
<dbReference type="SUPFAM" id="SSF46785">
    <property type="entry name" value="Winged helix' DNA-binding domain"/>
    <property type="match status" value="1"/>
</dbReference>
<dbReference type="GO" id="GO:0006950">
    <property type="term" value="P:response to stress"/>
    <property type="evidence" value="ECO:0007669"/>
    <property type="project" value="TreeGrafter"/>
</dbReference>
<dbReference type="PANTHER" id="PTHR33164:SF99">
    <property type="entry name" value="MARR FAMILY REGULATORY PROTEIN"/>
    <property type="match status" value="1"/>
</dbReference>
<gene>
    <name evidence="1" type="ORF">GP475_04760</name>
</gene>
<sequence length="161" mass="18314">MTEPRWLNDEEQQLWRLLLSAVRKMTRCMDVTLQEESGISASEFAVLVNLSESGPEGMRLRDLCRGLDWDRSRTSHQITRMERRGLVDKTRCEGDARGVLVTITGDGIRRLEQAAPEHVESVRRLLFDNLSKEQSTVIHQVLVDVLAVKNVPGAEESEIED</sequence>
<dbReference type="RefSeq" id="WP_187975488.1">
    <property type="nucleotide sequence ID" value="NZ_CP046884.1"/>
</dbReference>
<dbReference type="InterPro" id="IPR039422">
    <property type="entry name" value="MarR/SlyA-like"/>
</dbReference>
<dbReference type="InterPro" id="IPR036390">
    <property type="entry name" value="WH_DNA-bd_sf"/>
</dbReference>
<keyword evidence="2" id="KW-1185">Reference proteome</keyword>
<proteinExistence type="predicted"/>
<evidence type="ECO:0000313" key="1">
    <source>
        <dbReference type="EMBL" id="QNQ90029.1"/>
    </source>
</evidence>
<dbReference type="AlphaFoldDB" id="A0A7H0SNA4"/>
<dbReference type="Gene3D" id="1.10.10.10">
    <property type="entry name" value="Winged helix-like DNA-binding domain superfamily/Winged helix DNA-binding domain"/>
    <property type="match status" value="1"/>
</dbReference>
<dbReference type="KEGG" id="cpoy:GP475_04760"/>
<dbReference type="Proteomes" id="UP000516320">
    <property type="component" value="Chromosome"/>
</dbReference>
<dbReference type="SMART" id="SM00347">
    <property type="entry name" value="HTH_MARR"/>
    <property type="match status" value="1"/>
</dbReference>
<dbReference type="PANTHER" id="PTHR33164">
    <property type="entry name" value="TRANSCRIPTIONAL REGULATOR, MARR FAMILY"/>
    <property type="match status" value="1"/>
</dbReference>
<dbReference type="GO" id="GO:0003700">
    <property type="term" value="F:DNA-binding transcription factor activity"/>
    <property type="evidence" value="ECO:0007669"/>
    <property type="project" value="InterPro"/>
</dbReference>
<name>A0A7H0SNA4_9CORY</name>
<accession>A0A7H0SNA4</accession>
<dbReference type="Pfam" id="PF12802">
    <property type="entry name" value="MarR_2"/>
    <property type="match status" value="1"/>
</dbReference>
<protein>
    <submittedName>
        <fullName evidence="1">MarR family transcriptional regulator</fullName>
    </submittedName>
</protein>